<dbReference type="PROSITE" id="PS51192">
    <property type="entry name" value="HELICASE_ATP_BIND_1"/>
    <property type="match status" value="1"/>
</dbReference>
<dbReference type="CDD" id="cd18793">
    <property type="entry name" value="SF2_C_SNF"/>
    <property type="match status" value="1"/>
</dbReference>
<dbReference type="InterPro" id="IPR000330">
    <property type="entry name" value="SNF2_N"/>
</dbReference>
<keyword evidence="1 7" id="KW-0378">Hydrolase</keyword>
<sequence>MSISYNRQQIEAWLGPHTVLKARQYTHAVSDLNWRDNVLSGKVQGSQRRPYETEIHFFGTGGSVQIEGDCTCPLGYRCKHMAALLIAGLAHLPAAPATGVHPALVSWLEGFRVKYAGPSMQNGRATVARTTLTLVYVIVPDAYREYAEVVLYKARVLADGTLGAMERVNWNIDRVLAKPPKLIVDDDMPILRGLWQSRTHSYRDDLPLQGIAGAAILEQLVATGRAFAAAPRGTAPSDAFRPLRRGSIRHGQVAWQTTPDARVRPVLETNPPSTQLLTATQPCWYLDFDAGKAGPVELPWPASQLRLYLSMPPVTPDESALVGNVLREIAPDLPAPPASVSTARVIDVAPTAVLMLDSRPTWATSWSSARAVSNTLDFATVSFDYAGQLVDATGNATLVRTETDEVVQIKRQPDVEKQYLKELQKTGFRKLPASEAQGPKPFPSGSLVPGSAGDWLQFVQNDLPVLRRRGWRIEMSETFRFNATEIHAIDGVLHQAGDGWFDVEMGITVNDRKVRLEPLLAELFQRDARWLSGELDAIADDEMVVLKTDRNERLHLRADRLKPVVRVLIDLFDRVGEGDLRISEWDAARLDALDRTGRWQFHGDASIRQLAQRLMAGAGVAEVPVPHGLRTELRTYQRQGLSWMQFLREHNLSGVLADDMGLGKTVQTLAHILAEKEAGRLDRPALIVVPTTLMHNWREEAQRFTPDLRVLDLHGPQRHERFDEIAGHDLILTTYPLLWRDQSALAEYEYHLLILDEAQYVKNAATRAATTIRELRARHRLCLTGTPLENHLGELWAQFDFLLPGFLGAHKDFTRRWRTPIEKGDDTVRRDLLARRIRPFMLRRRKDEVATELPPKTTIVRTIELEGAQRDLYETVRAAMQEKVRAAVTAKGLARSHIIVLEALLKLRQVCCDPRLIKLKLADNIKESAKLALLLDMLPELIEEGRRILLFSQFTGMLELIAAALDAARISYVVLTGETTDRVTPVQRFQQGEVPLFLISLKAGGVGLNLTAADTVIHYDPWWNPAVENQATARAHRLGQDKPVFVYKLITAGSVEEKIVVMQQQKAALADAILSEDAAGAVKFSADDLEALFEPIPAAPAASSAATPRPRTRTGTSDG</sequence>
<feature type="domain" description="Helicase C-terminal" evidence="6">
    <location>
        <begin position="933"/>
        <end position="1090"/>
    </location>
</feature>
<dbReference type="InterPro" id="IPR014001">
    <property type="entry name" value="Helicase_ATP-bd"/>
</dbReference>
<accession>A0ABN7NC18</accession>
<dbReference type="Gene3D" id="3.40.50.300">
    <property type="entry name" value="P-loop containing nucleotide triphosphate hydrolases"/>
    <property type="match status" value="1"/>
</dbReference>
<dbReference type="GO" id="GO:0016787">
    <property type="term" value="F:hydrolase activity"/>
    <property type="evidence" value="ECO:0007669"/>
    <property type="project" value="UniProtKB-KW"/>
</dbReference>
<gene>
    <name evidence="7" type="primary">rapA_2</name>
    <name evidence="7" type="ORF">R69658_07298</name>
</gene>
<comment type="caution">
    <text evidence="7">The sequence shown here is derived from an EMBL/GenBank/DDBJ whole genome shotgun (WGS) entry which is preliminary data.</text>
</comment>
<protein>
    <submittedName>
        <fullName evidence="7">RNA polymerase-associated protein RapA</fullName>
        <ecNumber evidence="7">3.6.4.-</ecNumber>
    </submittedName>
</protein>
<evidence type="ECO:0000259" key="4">
    <source>
        <dbReference type="PROSITE" id="PS50966"/>
    </source>
</evidence>
<evidence type="ECO:0000313" key="7">
    <source>
        <dbReference type="EMBL" id="CAE6853908.1"/>
    </source>
</evidence>
<dbReference type="Pfam" id="PF00176">
    <property type="entry name" value="SNF2-rel_dom"/>
    <property type="match status" value="1"/>
</dbReference>
<keyword evidence="2" id="KW-0479">Metal-binding</keyword>
<dbReference type="InterPro" id="IPR027417">
    <property type="entry name" value="P-loop_NTPase"/>
</dbReference>
<dbReference type="PANTHER" id="PTHR10799">
    <property type="entry name" value="SNF2/RAD54 HELICASE FAMILY"/>
    <property type="match status" value="1"/>
</dbReference>
<keyword evidence="8" id="KW-1185">Reference proteome</keyword>
<dbReference type="SMART" id="SM00487">
    <property type="entry name" value="DEXDc"/>
    <property type="match status" value="1"/>
</dbReference>
<feature type="region of interest" description="Disordered" evidence="3">
    <location>
        <begin position="1100"/>
        <end position="1119"/>
    </location>
</feature>
<feature type="domain" description="Helicase ATP-binding" evidence="5">
    <location>
        <begin position="645"/>
        <end position="805"/>
    </location>
</feature>
<evidence type="ECO:0000256" key="3">
    <source>
        <dbReference type="SAM" id="MobiDB-lite"/>
    </source>
</evidence>
<reference evidence="7 8" key="1">
    <citation type="submission" date="2021-02" db="EMBL/GenBank/DDBJ databases">
        <authorList>
            <person name="Vanwijnsberghe S."/>
        </authorList>
    </citation>
    <scope>NUCLEOTIDE SEQUENCE [LARGE SCALE GENOMIC DNA]</scope>
    <source>
        <strain evidence="7 8">R-69658</strain>
    </source>
</reference>
<feature type="domain" description="SWIM-type" evidence="4">
    <location>
        <begin position="62"/>
        <end position="89"/>
    </location>
</feature>
<dbReference type="PROSITE" id="PS51194">
    <property type="entry name" value="HELICASE_CTER"/>
    <property type="match status" value="1"/>
</dbReference>
<dbReference type="Pfam" id="PF04434">
    <property type="entry name" value="SWIM"/>
    <property type="match status" value="1"/>
</dbReference>
<dbReference type="InterPro" id="IPR049730">
    <property type="entry name" value="SNF2/RAD54-like_C"/>
</dbReference>
<keyword evidence="2" id="KW-0863">Zinc-finger</keyword>
<evidence type="ECO:0000259" key="6">
    <source>
        <dbReference type="PROSITE" id="PS51194"/>
    </source>
</evidence>
<evidence type="ECO:0000256" key="2">
    <source>
        <dbReference type="PROSITE-ProRule" id="PRU00325"/>
    </source>
</evidence>
<dbReference type="CDD" id="cd18012">
    <property type="entry name" value="DEXQc_arch_SWI2_SNF2"/>
    <property type="match status" value="1"/>
</dbReference>
<dbReference type="Pfam" id="PF00271">
    <property type="entry name" value="Helicase_C"/>
    <property type="match status" value="1"/>
</dbReference>
<keyword evidence="2" id="KW-0862">Zinc</keyword>
<dbReference type="EMBL" id="CAJNAU010000130">
    <property type="protein sequence ID" value="CAE6853908.1"/>
    <property type="molecule type" value="Genomic_DNA"/>
</dbReference>
<dbReference type="InterPro" id="IPR007527">
    <property type="entry name" value="Znf_SWIM"/>
</dbReference>
<name>A0ABN7NC18_9BURK</name>
<evidence type="ECO:0000256" key="1">
    <source>
        <dbReference type="ARBA" id="ARBA00022801"/>
    </source>
</evidence>
<evidence type="ECO:0000259" key="5">
    <source>
        <dbReference type="PROSITE" id="PS51192"/>
    </source>
</evidence>
<dbReference type="Gene3D" id="3.40.50.10810">
    <property type="entry name" value="Tandem AAA-ATPase domain"/>
    <property type="match status" value="1"/>
</dbReference>
<dbReference type="RefSeq" id="WP_200622465.1">
    <property type="nucleotide sequence ID" value="NZ_CAJNAU010000130.1"/>
</dbReference>
<dbReference type="SMART" id="SM00490">
    <property type="entry name" value="HELICc"/>
    <property type="match status" value="1"/>
</dbReference>
<proteinExistence type="predicted"/>
<dbReference type="SUPFAM" id="SSF52540">
    <property type="entry name" value="P-loop containing nucleoside triphosphate hydrolases"/>
    <property type="match status" value="2"/>
</dbReference>
<dbReference type="InterPro" id="IPR001650">
    <property type="entry name" value="Helicase_C-like"/>
</dbReference>
<organism evidence="7 8">
    <name type="scientific">Paraburkholderia aspalathi</name>
    <dbReference type="NCBI Taxonomy" id="1324617"/>
    <lineage>
        <taxon>Bacteria</taxon>
        <taxon>Pseudomonadati</taxon>
        <taxon>Pseudomonadota</taxon>
        <taxon>Betaproteobacteria</taxon>
        <taxon>Burkholderiales</taxon>
        <taxon>Burkholderiaceae</taxon>
        <taxon>Paraburkholderia</taxon>
    </lineage>
</organism>
<dbReference type="InterPro" id="IPR038718">
    <property type="entry name" value="SNF2-like_sf"/>
</dbReference>
<dbReference type="EC" id="3.6.4.-" evidence="7"/>
<dbReference type="Proteomes" id="UP000674425">
    <property type="component" value="Unassembled WGS sequence"/>
</dbReference>
<evidence type="ECO:0000313" key="8">
    <source>
        <dbReference type="Proteomes" id="UP000674425"/>
    </source>
</evidence>
<dbReference type="PROSITE" id="PS50966">
    <property type="entry name" value="ZF_SWIM"/>
    <property type="match status" value="1"/>
</dbReference>